<feature type="transmembrane region" description="Helical" evidence="5">
    <location>
        <begin position="98"/>
        <end position="120"/>
    </location>
</feature>
<keyword evidence="4 5" id="KW-0472">Membrane</keyword>
<dbReference type="Pfam" id="PF02656">
    <property type="entry name" value="DUF202"/>
    <property type="match status" value="1"/>
</dbReference>
<organism evidence="7 8">
    <name type="scientific">Nocardia salmonicida</name>
    <dbReference type="NCBI Taxonomy" id="53431"/>
    <lineage>
        <taxon>Bacteria</taxon>
        <taxon>Bacillati</taxon>
        <taxon>Actinomycetota</taxon>
        <taxon>Actinomycetes</taxon>
        <taxon>Mycobacteriales</taxon>
        <taxon>Nocardiaceae</taxon>
        <taxon>Nocardia</taxon>
    </lineage>
</organism>
<keyword evidence="3 5" id="KW-1133">Transmembrane helix</keyword>
<gene>
    <name evidence="7" type="ORF">OG308_16260</name>
</gene>
<comment type="subcellular location">
    <subcellularLocation>
        <location evidence="1">Endomembrane system</location>
        <topology evidence="1">Multi-pass membrane protein</topology>
    </subcellularLocation>
</comment>
<evidence type="ECO:0000256" key="1">
    <source>
        <dbReference type="ARBA" id="ARBA00004127"/>
    </source>
</evidence>
<reference evidence="7 8" key="1">
    <citation type="submission" date="2022-10" db="EMBL/GenBank/DDBJ databases">
        <title>The complete genomes of actinobacterial strains from the NBC collection.</title>
        <authorList>
            <person name="Joergensen T.S."/>
            <person name="Alvarez Arevalo M."/>
            <person name="Sterndorff E.B."/>
            <person name="Faurdal D."/>
            <person name="Vuksanovic O."/>
            <person name="Mourched A.-S."/>
            <person name="Charusanti P."/>
            <person name="Shaw S."/>
            <person name="Blin K."/>
            <person name="Weber T."/>
        </authorList>
    </citation>
    <scope>NUCLEOTIDE SEQUENCE [LARGE SCALE GENOMIC DNA]</scope>
    <source>
        <strain evidence="7 8">NBC_01413</strain>
    </source>
</reference>
<feature type="transmembrane region" description="Helical" evidence="5">
    <location>
        <begin position="57"/>
        <end position="78"/>
    </location>
</feature>
<sequence length="121" mass="12491">MSSDTPVPPHREAAAPVDYRFTLANERTFLAWIRTSLGLLAGAVAVHALVEPVEAGGALRAAVLVCLVLALTLALGAYRRWRLVERAMRAGGPLPSPGSVPVLATGVAVVSLLAAASVLLS</sequence>
<accession>A0ABZ1NHR5</accession>
<protein>
    <submittedName>
        <fullName evidence="7">DUF202 domain-containing protein</fullName>
    </submittedName>
</protein>
<name>A0ABZ1NHR5_9NOCA</name>
<evidence type="ECO:0000256" key="5">
    <source>
        <dbReference type="SAM" id="Phobius"/>
    </source>
</evidence>
<evidence type="ECO:0000256" key="2">
    <source>
        <dbReference type="ARBA" id="ARBA00022692"/>
    </source>
</evidence>
<dbReference type="Proteomes" id="UP001621418">
    <property type="component" value="Chromosome"/>
</dbReference>
<evidence type="ECO:0000256" key="3">
    <source>
        <dbReference type="ARBA" id="ARBA00022989"/>
    </source>
</evidence>
<feature type="transmembrane region" description="Helical" evidence="5">
    <location>
        <begin position="29"/>
        <end position="50"/>
    </location>
</feature>
<evidence type="ECO:0000259" key="6">
    <source>
        <dbReference type="Pfam" id="PF02656"/>
    </source>
</evidence>
<feature type="domain" description="DUF202" evidence="6">
    <location>
        <begin position="20"/>
        <end position="87"/>
    </location>
</feature>
<keyword evidence="8" id="KW-1185">Reference proteome</keyword>
<dbReference type="RefSeq" id="WP_405151235.1">
    <property type="nucleotide sequence ID" value="NZ_CP109527.1"/>
</dbReference>
<evidence type="ECO:0000256" key="4">
    <source>
        <dbReference type="ARBA" id="ARBA00023136"/>
    </source>
</evidence>
<dbReference type="InterPro" id="IPR003807">
    <property type="entry name" value="DUF202"/>
</dbReference>
<proteinExistence type="predicted"/>
<keyword evidence="2 5" id="KW-0812">Transmembrane</keyword>
<dbReference type="EMBL" id="CP109527">
    <property type="protein sequence ID" value="WTY39268.1"/>
    <property type="molecule type" value="Genomic_DNA"/>
</dbReference>
<evidence type="ECO:0000313" key="7">
    <source>
        <dbReference type="EMBL" id="WTY39268.1"/>
    </source>
</evidence>
<evidence type="ECO:0000313" key="8">
    <source>
        <dbReference type="Proteomes" id="UP001621418"/>
    </source>
</evidence>